<feature type="region of interest" description="Disordered" evidence="1">
    <location>
        <begin position="599"/>
        <end position="624"/>
    </location>
</feature>
<protein>
    <recommendedName>
        <fullName evidence="4">Zinc-finger domain-containing protein</fullName>
    </recommendedName>
</protein>
<feature type="region of interest" description="Disordered" evidence="1">
    <location>
        <begin position="64"/>
        <end position="176"/>
    </location>
</feature>
<feature type="compositionally biased region" description="Basic and acidic residues" evidence="1">
    <location>
        <begin position="137"/>
        <end position="146"/>
    </location>
</feature>
<gene>
    <name evidence="2" type="ORF">D9757_005551</name>
</gene>
<comment type="caution">
    <text evidence="2">The sequence shown here is derived from an EMBL/GenBank/DDBJ whole genome shotgun (WGS) entry which is preliminary data.</text>
</comment>
<dbReference type="AlphaFoldDB" id="A0A8H5HLD7"/>
<organism evidence="2 3">
    <name type="scientific">Collybiopsis confluens</name>
    <dbReference type="NCBI Taxonomy" id="2823264"/>
    <lineage>
        <taxon>Eukaryota</taxon>
        <taxon>Fungi</taxon>
        <taxon>Dikarya</taxon>
        <taxon>Basidiomycota</taxon>
        <taxon>Agaricomycotina</taxon>
        <taxon>Agaricomycetes</taxon>
        <taxon>Agaricomycetidae</taxon>
        <taxon>Agaricales</taxon>
        <taxon>Marasmiineae</taxon>
        <taxon>Omphalotaceae</taxon>
        <taxon>Collybiopsis</taxon>
    </lineage>
</organism>
<dbReference type="OrthoDB" id="3270652at2759"/>
<feature type="compositionally biased region" description="Polar residues" evidence="1">
    <location>
        <begin position="599"/>
        <end position="610"/>
    </location>
</feature>
<evidence type="ECO:0008006" key="4">
    <source>
        <dbReference type="Google" id="ProtNLM"/>
    </source>
</evidence>
<keyword evidence="3" id="KW-1185">Reference proteome</keyword>
<name>A0A8H5HLD7_9AGAR</name>
<dbReference type="Proteomes" id="UP000518752">
    <property type="component" value="Unassembled WGS sequence"/>
</dbReference>
<proteinExistence type="predicted"/>
<accession>A0A8H5HLD7</accession>
<sequence length="860" mass="93284">MDIQNISAVAPNPATALDDAASSLRAAALLTLKSNKRRKPNDVDAVQPSRPIFVDNSVLLDYGHDDIASSPPEFPVQTYVRRPRTSSPKHQSAREEGEISDNEAPSSSFSPMEDDQPRSAIPLSPAKPHATPSTPFRDTHFGDSRSHLSAISSKLESPPHNLLDRLTDNPAPMQEVEHSPTSYFVDPDHVRPGLEMNQEEYDTAKDIILDLLGWGVPPEYLVDCGLSREIVFYVFSELNLRLPDNLNPEGIIPYAPSTFKSLLRPNGISSPYSSDSGGSRLADRLSMPIKHSAPSQDDSRDIFGRSSAVLQDMERQRRQELFARKAVQASRKTQNTGSASPPSKSQHHNEDVEMAPPAPSESVDDFLKSIEPTSPAADGASGPSLASTPIHTTQQEPMQIDSNGLVDSPSDETSTMTFPEDHSSASGQTAAPDDTADSSNGGQRRNSKRPVAADFVDFETSPRRNGPSLKRKSGEADDEDVRMKPIPSGGPSRVPSPPMSNSALRHRTKSPADLAAKEMEIQKMRQMIAEREQGRVKKIKALSGSDAIVVKQEEGDSTVSLAQPSGVLAETVSFGTPIGPVVFGLLLPQLMSSIGSTGALDTSTLSSPDQSGEEKGPENGGNVFSRASRRRRFPVFVGTGAFPEFVASQHHRELDEKVPQPEDREAESIYHSIFDSYPLLRSRSRPLLPQEPIKTTLQYSYSSSPSISSIIPSSSATYTYSHLPSFFLSRRLAPSALPDLQPLRLATLACTVDPSRRICRYEIPGGGICRDAGCEDIHIGRLGGGTSAETGPALPEPDDQNTANYLATAIPDSWITTYGDSLVSRLVTALEDIRLKHPTLTLEERVARICDMMGPHSPTT</sequence>
<feature type="compositionally biased region" description="Polar residues" evidence="1">
    <location>
        <begin position="330"/>
        <end position="344"/>
    </location>
</feature>
<evidence type="ECO:0000256" key="1">
    <source>
        <dbReference type="SAM" id="MobiDB-lite"/>
    </source>
</evidence>
<evidence type="ECO:0000313" key="3">
    <source>
        <dbReference type="Proteomes" id="UP000518752"/>
    </source>
</evidence>
<feature type="compositionally biased region" description="Polar residues" evidence="1">
    <location>
        <begin position="384"/>
        <end position="402"/>
    </location>
</feature>
<feature type="region of interest" description="Disordered" evidence="1">
    <location>
        <begin position="325"/>
        <end position="506"/>
    </location>
</feature>
<dbReference type="EMBL" id="JAACJN010000038">
    <property type="protein sequence ID" value="KAF5385621.1"/>
    <property type="molecule type" value="Genomic_DNA"/>
</dbReference>
<evidence type="ECO:0000313" key="2">
    <source>
        <dbReference type="EMBL" id="KAF5385621.1"/>
    </source>
</evidence>
<reference evidence="2 3" key="1">
    <citation type="journal article" date="2020" name="ISME J.">
        <title>Uncovering the hidden diversity of litter-decomposition mechanisms in mushroom-forming fungi.</title>
        <authorList>
            <person name="Floudas D."/>
            <person name="Bentzer J."/>
            <person name="Ahren D."/>
            <person name="Johansson T."/>
            <person name="Persson P."/>
            <person name="Tunlid A."/>
        </authorList>
    </citation>
    <scope>NUCLEOTIDE SEQUENCE [LARGE SCALE GENOMIC DNA]</scope>
    <source>
        <strain evidence="2 3">CBS 406.79</strain>
    </source>
</reference>